<keyword evidence="2" id="KW-1185">Reference proteome</keyword>
<evidence type="ECO:0000313" key="1">
    <source>
        <dbReference type="EMBL" id="GAA0486936.1"/>
    </source>
</evidence>
<sequence length="212" mass="24490">MSYGFELQDIMDFDDLADWLEDHINKIGQELGFGKVPKSLKGDIEKVMKETLKDEIKEYGWTGDEELPSILSINMFHSVFATFNKNLYSIWFRRNVEELEPDSPFMSESVSVAMDEIKEQYEEEGVELTNKLLIQELKRGLHVRLFDMVQSLEYTLEHESNVASIKPNGFRATDEVVGEMEKVMEQAMQVEKQVNGLIQSIENLDYSTTIDS</sequence>
<comment type="caution">
    <text evidence="1">The sequence shown here is derived from an EMBL/GenBank/DDBJ whole genome shotgun (WGS) entry which is preliminary data.</text>
</comment>
<evidence type="ECO:0000313" key="2">
    <source>
        <dbReference type="Proteomes" id="UP001500880"/>
    </source>
</evidence>
<dbReference type="Proteomes" id="UP001500880">
    <property type="component" value="Unassembled WGS sequence"/>
</dbReference>
<dbReference type="EMBL" id="BAAADO010000002">
    <property type="protein sequence ID" value="GAA0486936.1"/>
    <property type="molecule type" value="Genomic_DNA"/>
</dbReference>
<name>A0ABP3KXE0_9BACI</name>
<organism evidence="1 2">
    <name type="scientific">Salinibacillus aidingensis</name>
    <dbReference type="NCBI Taxonomy" id="237684"/>
    <lineage>
        <taxon>Bacteria</taxon>
        <taxon>Bacillati</taxon>
        <taxon>Bacillota</taxon>
        <taxon>Bacilli</taxon>
        <taxon>Bacillales</taxon>
        <taxon>Bacillaceae</taxon>
        <taxon>Salinibacillus</taxon>
    </lineage>
</organism>
<proteinExistence type="predicted"/>
<accession>A0ABP3KXE0</accession>
<reference evidence="2" key="1">
    <citation type="journal article" date="2019" name="Int. J. Syst. Evol. Microbiol.">
        <title>The Global Catalogue of Microorganisms (GCM) 10K type strain sequencing project: providing services to taxonomists for standard genome sequencing and annotation.</title>
        <authorList>
            <consortium name="The Broad Institute Genomics Platform"/>
            <consortium name="The Broad Institute Genome Sequencing Center for Infectious Disease"/>
            <person name="Wu L."/>
            <person name="Ma J."/>
        </authorList>
    </citation>
    <scope>NUCLEOTIDE SEQUENCE [LARGE SCALE GENOMIC DNA]</scope>
    <source>
        <strain evidence="2">JCM 12389</strain>
    </source>
</reference>
<protein>
    <submittedName>
        <fullName evidence="1">Uncharacterized protein</fullName>
    </submittedName>
</protein>
<gene>
    <name evidence="1" type="ORF">GCM10008986_10440</name>
</gene>
<dbReference type="RefSeq" id="WP_343838405.1">
    <property type="nucleotide sequence ID" value="NZ_BAAADO010000002.1"/>
</dbReference>